<reference evidence="7" key="1">
    <citation type="submission" date="2023-07" db="EMBL/GenBank/DDBJ databases">
        <title>Draft genome sequence of Agarivorans aestuarii strain ZMCS4, a CAZymes producing bacteria isolated from the marine brown algae Clodostephus spongiosus.</title>
        <authorList>
            <person name="Lorente B."/>
            <person name="Cabral C."/>
            <person name="Frias J."/>
            <person name="Faria J."/>
            <person name="Toubarro D."/>
        </authorList>
    </citation>
    <scope>NUCLEOTIDE SEQUENCE [LARGE SCALE GENOMIC DNA]</scope>
    <source>
        <strain evidence="7">ZMCS4</strain>
    </source>
</reference>
<dbReference type="InterPro" id="IPR000847">
    <property type="entry name" value="LysR_HTH_N"/>
</dbReference>
<feature type="domain" description="HTH lysR-type" evidence="5">
    <location>
        <begin position="1"/>
        <end position="58"/>
    </location>
</feature>
<dbReference type="SUPFAM" id="SSF46785">
    <property type="entry name" value="Winged helix' DNA-binding domain"/>
    <property type="match status" value="1"/>
</dbReference>
<evidence type="ECO:0000313" key="6">
    <source>
        <dbReference type="EMBL" id="MEE1674724.1"/>
    </source>
</evidence>
<protein>
    <submittedName>
        <fullName evidence="6">LysR family transcriptional regulator</fullName>
    </submittedName>
</protein>
<accession>A0ABU7G6D5</accession>
<sequence>MNLEDMELFVNLAKQGSFTKAADFTGIPKSTISRRITNLEKQLGVQLLARTTRSLSLTEVGTNYLQGCEDLIEQAKQLEQNTQQQNDQPSGTLSIFIPNTLLRIFWPVVTEMINQYPELKFEAYSSEGRQEEQTSNRYDIMFHVDEPKDSSLIARRIAEVKYDYYASPTYIAKNGLLQQPSDVQNHHIIFNSASQAPSHSWRFEYQGELISQPISPFFSVQNPELGLDLCLQDKGIALVPHMLSKTHYQQGRLVKAYAHPQQLSGNIYAIYHSRKFLPAKVSVFIEKIQQFWEKNNN</sequence>
<keyword evidence="3" id="KW-0238">DNA-binding</keyword>
<dbReference type="PANTHER" id="PTHR30537">
    <property type="entry name" value="HTH-TYPE TRANSCRIPTIONAL REGULATOR"/>
    <property type="match status" value="1"/>
</dbReference>
<comment type="caution">
    <text evidence="6">The sequence shown here is derived from an EMBL/GenBank/DDBJ whole genome shotgun (WGS) entry which is preliminary data.</text>
</comment>
<dbReference type="PANTHER" id="PTHR30537:SF5">
    <property type="entry name" value="HTH-TYPE TRANSCRIPTIONAL ACTIVATOR TTDR-RELATED"/>
    <property type="match status" value="1"/>
</dbReference>
<dbReference type="InterPro" id="IPR058163">
    <property type="entry name" value="LysR-type_TF_proteobact-type"/>
</dbReference>
<proteinExistence type="inferred from homology"/>
<dbReference type="Pfam" id="PF00126">
    <property type="entry name" value="HTH_1"/>
    <property type="match status" value="1"/>
</dbReference>
<dbReference type="CDD" id="cd08422">
    <property type="entry name" value="PBP2_CrgA_like"/>
    <property type="match status" value="1"/>
</dbReference>
<evidence type="ECO:0000256" key="1">
    <source>
        <dbReference type="ARBA" id="ARBA00009437"/>
    </source>
</evidence>
<dbReference type="InterPro" id="IPR036390">
    <property type="entry name" value="WH_DNA-bd_sf"/>
</dbReference>
<comment type="similarity">
    <text evidence="1">Belongs to the LysR transcriptional regulatory family.</text>
</comment>
<dbReference type="InterPro" id="IPR036388">
    <property type="entry name" value="WH-like_DNA-bd_sf"/>
</dbReference>
<name>A0ABU7G6D5_9ALTE</name>
<dbReference type="SUPFAM" id="SSF53850">
    <property type="entry name" value="Periplasmic binding protein-like II"/>
    <property type="match status" value="1"/>
</dbReference>
<evidence type="ECO:0000256" key="3">
    <source>
        <dbReference type="ARBA" id="ARBA00023125"/>
    </source>
</evidence>
<dbReference type="RefSeq" id="WP_329775775.1">
    <property type="nucleotide sequence ID" value="NZ_JAYDYW010000009.1"/>
</dbReference>
<keyword evidence="4" id="KW-0804">Transcription</keyword>
<dbReference type="PROSITE" id="PS50931">
    <property type="entry name" value="HTH_LYSR"/>
    <property type="match status" value="1"/>
</dbReference>
<dbReference type="Proteomes" id="UP001310248">
    <property type="component" value="Unassembled WGS sequence"/>
</dbReference>
<organism evidence="6 7">
    <name type="scientific">Agarivorans aestuarii</name>
    <dbReference type="NCBI Taxonomy" id="1563703"/>
    <lineage>
        <taxon>Bacteria</taxon>
        <taxon>Pseudomonadati</taxon>
        <taxon>Pseudomonadota</taxon>
        <taxon>Gammaproteobacteria</taxon>
        <taxon>Alteromonadales</taxon>
        <taxon>Alteromonadaceae</taxon>
        <taxon>Agarivorans</taxon>
    </lineage>
</organism>
<evidence type="ECO:0000259" key="5">
    <source>
        <dbReference type="PROSITE" id="PS50931"/>
    </source>
</evidence>
<dbReference type="Gene3D" id="1.10.10.10">
    <property type="entry name" value="Winged helix-like DNA-binding domain superfamily/Winged helix DNA-binding domain"/>
    <property type="match status" value="1"/>
</dbReference>
<keyword evidence="2" id="KW-0805">Transcription regulation</keyword>
<dbReference type="EMBL" id="JAYDYW010000009">
    <property type="protein sequence ID" value="MEE1674724.1"/>
    <property type="molecule type" value="Genomic_DNA"/>
</dbReference>
<gene>
    <name evidence="6" type="ORF">SNR37_004168</name>
</gene>
<dbReference type="InterPro" id="IPR005119">
    <property type="entry name" value="LysR_subst-bd"/>
</dbReference>
<evidence type="ECO:0000256" key="4">
    <source>
        <dbReference type="ARBA" id="ARBA00023163"/>
    </source>
</evidence>
<evidence type="ECO:0000256" key="2">
    <source>
        <dbReference type="ARBA" id="ARBA00023015"/>
    </source>
</evidence>
<dbReference type="Gene3D" id="3.40.190.290">
    <property type="match status" value="1"/>
</dbReference>
<evidence type="ECO:0000313" key="7">
    <source>
        <dbReference type="Proteomes" id="UP001310248"/>
    </source>
</evidence>
<keyword evidence="7" id="KW-1185">Reference proteome</keyword>
<dbReference type="Pfam" id="PF03466">
    <property type="entry name" value="LysR_substrate"/>
    <property type="match status" value="1"/>
</dbReference>